<accession>A0AA49X4A2</accession>
<organism evidence="2">
    <name type="scientific">Firmicutes phage HS10</name>
    <dbReference type="NCBI Taxonomy" id="3056392"/>
    <lineage>
        <taxon>Viruses</taxon>
    </lineage>
</organism>
<dbReference type="PANTHER" id="PTHR46609:SF6">
    <property type="entry name" value="EXONUCLEASE, PHAGE-TYPE_RECB, C-TERMINAL DOMAIN-CONTAINING PROTEIN-RELATED"/>
    <property type="match status" value="1"/>
</dbReference>
<evidence type="ECO:0000313" key="2">
    <source>
        <dbReference type="EMBL" id="WLJ25828.1"/>
    </source>
</evidence>
<dbReference type="Gene3D" id="3.90.320.10">
    <property type="match status" value="1"/>
</dbReference>
<keyword evidence="2" id="KW-0540">Nuclease</keyword>
<dbReference type="InterPro" id="IPR011335">
    <property type="entry name" value="Restrct_endonuc-II-like"/>
</dbReference>
<dbReference type="InterPro" id="IPR019080">
    <property type="entry name" value="YqaJ_viral_recombinase"/>
</dbReference>
<keyword evidence="2" id="KW-0269">Exonuclease</keyword>
<evidence type="ECO:0000259" key="1">
    <source>
        <dbReference type="Pfam" id="PF09588"/>
    </source>
</evidence>
<dbReference type="InterPro" id="IPR051703">
    <property type="entry name" value="NF-kappa-B_Signaling_Reg"/>
</dbReference>
<proteinExistence type="predicted"/>
<feature type="domain" description="YqaJ viral recombinase" evidence="1">
    <location>
        <begin position="32"/>
        <end position="169"/>
    </location>
</feature>
<dbReference type="PANTHER" id="PTHR46609">
    <property type="entry name" value="EXONUCLEASE, PHAGE-TYPE/RECB, C-TERMINAL DOMAIN-CONTAINING PROTEIN"/>
    <property type="match status" value="1"/>
</dbReference>
<name>A0AA49X4A2_9VIRU</name>
<dbReference type="InterPro" id="IPR011604">
    <property type="entry name" value="PDDEXK-like_dom_sf"/>
</dbReference>
<dbReference type="InterPro" id="IPR017482">
    <property type="entry name" value="Lambda-type_endonuclease"/>
</dbReference>
<dbReference type="Pfam" id="PF09588">
    <property type="entry name" value="YqaJ"/>
    <property type="match status" value="1"/>
</dbReference>
<dbReference type="EMBL" id="OQ890317">
    <property type="protein sequence ID" value="WLJ25828.1"/>
    <property type="molecule type" value="Genomic_DNA"/>
</dbReference>
<keyword evidence="2" id="KW-0378">Hydrolase</keyword>
<dbReference type="NCBIfam" id="TIGR03033">
    <property type="entry name" value="phage_rel_nuc"/>
    <property type="match status" value="1"/>
</dbReference>
<sequence length="340" mass="38870">MRPIASGQNVSYAMDKSKFTVIANKARISHEKWLSIRKGYIGGSDAAGCVGLSHWASPFSVWLSKSKKGENTEDESKQALKMWYGNAAEEIVAKRFVMETGKKVKRNNAMMVSKEWPWMLADIDRELVDEDAILEIKTTSAWNRDQWADGMIPIHYEIQCHHYMAVTGAKKCYIAVMLGAGDGFEIREIERDEDTIHILVEEEKKFWRLVETGEMPSPDGTAACSEAINRLFPGRADGGDSPVELDEKAFDAGMYFYLKDQRDALSQKIDAMEQGVKIAMQDNEKAIVGDCTHITWRLLQSKRLDSRRLKKEMPEIFERYAKVSEYRRFSVTRTNEKEEE</sequence>
<dbReference type="SUPFAM" id="SSF52980">
    <property type="entry name" value="Restriction endonuclease-like"/>
    <property type="match status" value="1"/>
</dbReference>
<reference evidence="2" key="1">
    <citation type="submission" date="2023-04" db="EMBL/GenBank/DDBJ databases">
        <title>The human skin virome in hidradenitis suppurativa patients.</title>
        <authorList>
            <person name="Jansen D."/>
        </authorList>
    </citation>
    <scope>NUCLEOTIDE SEQUENCE</scope>
    <source>
        <strain evidence="2">VC3_JansenPhageG</strain>
    </source>
</reference>
<protein>
    <submittedName>
        <fullName evidence="2">Exonuclease</fullName>
    </submittedName>
</protein>
<dbReference type="GO" id="GO:0004527">
    <property type="term" value="F:exonuclease activity"/>
    <property type="evidence" value="ECO:0007669"/>
    <property type="project" value="UniProtKB-KW"/>
</dbReference>